<keyword evidence="7" id="KW-0479">Metal-binding</keyword>
<dbReference type="SMART" id="SM00317">
    <property type="entry name" value="SET"/>
    <property type="match status" value="1"/>
</dbReference>
<feature type="domain" description="SET" evidence="12">
    <location>
        <begin position="787"/>
        <end position="904"/>
    </location>
</feature>
<dbReference type="PROSITE" id="PS51215">
    <property type="entry name" value="AWS"/>
    <property type="match status" value="1"/>
</dbReference>
<feature type="region of interest" description="Disordered" evidence="11">
    <location>
        <begin position="341"/>
        <end position="373"/>
    </location>
</feature>
<evidence type="ECO:0000259" key="12">
    <source>
        <dbReference type="PROSITE" id="PS50280"/>
    </source>
</evidence>
<feature type="compositionally biased region" description="Basic and acidic residues" evidence="11">
    <location>
        <begin position="478"/>
        <end position="490"/>
    </location>
</feature>
<keyword evidence="9" id="KW-0862">Zinc</keyword>
<feature type="compositionally biased region" description="Polar residues" evidence="11">
    <location>
        <begin position="361"/>
        <end position="372"/>
    </location>
</feature>
<evidence type="ECO:0000256" key="6">
    <source>
        <dbReference type="ARBA" id="ARBA00022691"/>
    </source>
</evidence>
<comment type="caution">
    <text evidence="16">The sequence shown here is derived from an EMBL/GenBank/DDBJ whole genome shotgun (WGS) entry which is preliminary data.</text>
</comment>
<dbReference type="PROSITE" id="PS50868">
    <property type="entry name" value="POST_SET"/>
    <property type="match status" value="1"/>
</dbReference>
<dbReference type="GO" id="GO:0032259">
    <property type="term" value="P:methylation"/>
    <property type="evidence" value="ECO:0007669"/>
    <property type="project" value="UniProtKB-KW"/>
</dbReference>
<dbReference type="InterPro" id="IPR044437">
    <property type="entry name" value="SETD2/Set2_SET"/>
</dbReference>
<evidence type="ECO:0000256" key="4">
    <source>
        <dbReference type="ARBA" id="ARBA00022603"/>
    </source>
</evidence>
<feature type="compositionally biased region" description="Polar residues" evidence="11">
    <location>
        <begin position="57"/>
        <end position="80"/>
    </location>
</feature>
<evidence type="ECO:0000256" key="10">
    <source>
        <dbReference type="ARBA" id="ARBA00023242"/>
    </source>
</evidence>
<feature type="domain" description="AWS" evidence="15">
    <location>
        <begin position="735"/>
        <end position="785"/>
    </location>
</feature>
<dbReference type="PROSITE" id="PS51050">
    <property type="entry name" value="ZF_CW"/>
    <property type="match status" value="1"/>
</dbReference>
<evidence type="ECO:0000313" key="17">
    <source>
        <dbReference type="Proteomes" id="UP001188597"/>
    </source>
</evidence>
<evidence type="ECO:0000313" key="16">
    <source>
        <dbReference type="EMBL" id="KAK3013073.1"/>
    </source>
</evidence>
<dbReference type="InterPro" id="IPR011124">
    <property type="entry name" value="Znf_CW"/>
</dbReference>
<evidence type="ECO:0000259" key="14">
    <source>
        <dbReference type="PROSITE" id="PS51050"/>
    </source>
</evidence>
<dbReference type="EMBL" id="JAVXUP010001326">
    <property type="protein sequence ID" value="KAK3013073.1"/>
    <property type="molecule type" value="Genomic_DNA"/>
</dbReference>
<dbReference type="PROSITE" id="PS50280">
    <property type="entry name" value="SET"/>
    <property type="match status" value="1"/>
</dbReference>
<dbReference type="SUPFAM" id="SSF82199">
    <property type="entry name" value="SET domain"/>
    <property type="match status" value="2"/>
</dbReference>
<dbReference type="SMART" id="SM00570">
    <property type="entry name" value="AWS"/>
    <property type="match status" value="1"/>
</dbReference>
<dbReference type="InterPro" id="IPR001214">
    <property type="entry name" value="SET_dom"/>
</dbReference>
<dbReference type="GO" id="GO:0005634">
    <property type="term" value="C:nucleus"/>
    <property type="evidence" value="ECO:0007669"/>
    <property type="project" value="UniProtKB-SubCell"/>
</dbReference>
<evidence type="ECO:0000256" key="11">
    <source>
        <dbReference type="SAM" id="MobiDB-lite"/>
    </source>
</evidence>
<evidence type="ECO:0000256" key="8">
    <source>
        <dbReference type="ARBA" id="ARBA00022771"/>
    </source>
</evidence>
<evidence type="ECO:0000256" key="7">
    <source>
        <dbReference type="ARBA" id="ARBA00022723"/>
    </source>
</evidence>
<feature type="domain" description="CW-type" evidence="14">
    <location>
        <begin position="548"/>
        <end position="602"/>
    </location>
</feature>
<dbReference type="Pfam" id="PF00856">
    <property type="entry name" value="SET"/>
    <property type="match status" value="1"/>
</dbReference>
<evidence type="ECO:0008006" key="18">
    <source>
        <dbReference type="Google" id="ProtNLM"/>
    </source>
</evidence>
<name>A0AA88VS34_9ASTE</name>
<dbReference type="Gene3D" id="3.30.40.100">
    <property type="match status" value="1"/>
</dbReference>
<evidence type="ECO:0000256" key="1">
    <source>
        <dbReference type="ARBA" id="ARBA00004123"/>
    </source>
</evidence>
<keyword evidence="4" id="KW-0489">Methyltransferase</keyword>
<feature type="region of interest" description="Disordered" evidence="11">
    <location>
        <begin position="50"/>
        <end position="111"/>
    </location>
</feature>
<feature type="domain" description="Post-SET" evidence="13">
    <location>
        <begin position="958"/>
        <end position="974"/>
    </location>
</feature>
<keyword evidence="10" id="KW-0539">Nucleus</keyword>
<comment type="subcellular location">
    <subcellularLocation>
        <location evidence="2">Chromosome</location>
    </subcellularLocation>
    <subcellularLocation>
        <location evidence="1">Nucleus</location>
    </subcellularLocation>
</comment>
<evidence type="ECO:0000256" key="3">
    <source>
        <dbReference type="ARBA" id="ARBA00022454"/>
    </source>
</evidence>
<keyword evidence="3" id="KW-0158">Chromosome</keyword>
<evidence type="ECO:0000259" key="13">
    <source>
        <dbReference type="PROSITE" id="PS50868"/>
    </source>
</evidence>
<keyword evidence="17" id="KW-1185">Reference proteome</keyword>
<dbReference type="Pfam" id="PF07496">
    <property type="entry name" value="zf-CW"/>
    <property type="match status" value="1"/>
</dbReference>
<organism evidence="16 17">
    <name type="scientific">Escallonia herrerae</name>
    <dbReference type="NCBI Taxonomy" id="1293975"/>
    <lineage>
        <taxon>Eukaryota</taxon>
        <taxon>Viridiplantae</taxon>
        <taxon>Streptophyta</taxon>
        <taxon>Embryophyta</taxon>
        <taxon>Tracheophyta</taxon>
        <taxon>Spermatophyta</taxon>
        <taxon>Magnoliopsida</taxon>
        <taxon>eudicotyledons</taxon>
        <taxon>Gunneridae</taxon>
        <taxon>Pentapetalae</taxon>
        <taxon>asterids</taxon>
        <taxon>campanulids</taxon>
        <taxon>Escalloniales</taxon>
        <taxon>Escalloniaceae</taxon>
        <taxon>Escallonia</taxon>
    </lineage>
</organism>
<proteinExistence type="predicted"/>
<evidence type="ECO:0000259" key="15">
    <source>
        <dbReference type="PROSITE" id="PS51215"/>
    </source>
</evidence>
<keyword evidence="8" id="KW-0863">Zinc-finger</keyword>
<dbReference type="CDD" id="cd19172">
    <property type="entry name" value="SET_SETD2"/>
    <property type="match status" value="1"/>
</dbReference>
<evidence type="ECO:0000256" key="9">
    <source>
        <dbReference type="ARBA" id="ARBA00022833"/>
    </source>
</evidence>
<reference evidence="16" key="1">
    <citation type="submission" date="2022-12" db="EMBL/GenBank/DDBJ databases">
        <title>Draft genome assemblies for two species of Escallonia (Escalloniales).</title>
        <authorList>
            <person name="Chanderbali A."/>
            <person name="Dervinis C."/>
            <person name="Anghel I."/>
            <person name="Soltis D."/>
            <person name="Soltis P."/>
            <person name="Zapata F."/>
        </authorList>
    </citation>
    <scope>NUCLEOTIDE SEQUENCE</scope>
    <source>
        <strain evidence="16">UCBG64.0493</strain>
        <tissue evidence="16">Leaf</tissue>
    </source>
</reference>
<accession>A0AA88VS34</accession>
<evidence type="ECO:0000256" key="5">
    <source>
        <dbReference type="ARBA" id="ARBA00022679"/>
    </source>
</evidence>
<dbReference type="PANTHER" id="PTHR22884">
    <property type="entry name" value="SET DOMAIN PROTEINS"/>
    <property type="match status" value="1"/>
</dbReference>
<dbReference type="InterPro" id="IPR046341">
    <property type="entry name" value="SET_dom_sf"/>
</dbReference>
<evidence type="ECO:0000256" key="2">
    <source>
        <dbReference type="ARBA" id="ARBA00004286"/>
    </source>
</evidence>
<dbReference type="InterPro" id="IPR006560">
    <property type="entry name" value="AWS_dom"/>
</dbReference>
<feature type="region of interest" description="Disordered" evidence="11">
    <location>
        <begin position="274"/>
        <end position="311"/>
    </location>
</feature>
<dbReference type="Pfam" id="PF17907">
    <property type="entry name" value="AWS"/>
    <property type="match status" value="1"/>
</dbReference>
<dbReference type="GO" id="GO:0008270">
    <property type="term" value="F:zinc ion binding"/>
    <property type="evidence" value="ECO:0007669"/>
    <property type="project" value="UniProtKB-KW"/>
</dbReference>
<protein>
    <recommendedName>
        <fullName evidence="18">Histone-lysine N-methyltransferase</fullName>
    </recommendedName>
</protein>
<feature type="compositionally biased region" description="Polar residues" evidence="11">
    <location>
        <begin position="341"/>
        <end position="354"/>
    </location>
</feature>
<feature type="region of interest" description="Disordered" evidence="11">
    <location>
        <begin position="463"/>
        <end position="490"/>
    </location>
</feature>
<gene>
    <name evidence="16" type="ORF">RJ639_009912</name>
</gene>
<dbReference type="GO" id="GO:0005694">
    <property type="term" value="C:chromosome"/>
    <property type="evidence" value="ECO:0007669"/>
    <property type="project" value="UniProtKB-SubCell"/>
</dbReference>
<keyword evidence="5" id="KW-0808">Transferase</keyword>
<dbReference type="InterPro" id="IPR050777">
    <property type="entry name" value="SET2_Histone-Lys_MeTrsfase"/>
</dbReference>
<dbReference type="GO" id="GO:0046975">
    <property type="term" value="F:histone H3K36 methyltransferase activity"/>
    <property type="evidence" value="ECO:0007669"/>
    <property type="project" value="InterPro"/>
</dbReference>
<dbReference type="Proteomes" id="UP001188597">
    <property type="component" value="Unassembled WGS sequence"/>
</dbReference>
<dbReference type="InterPro" id="IPR003616">
    <property type="entry name" value="Post-SET_dom"/>
</dbReference>
<sequence>MLSLIPPVEEILCGFKEGVLSMDPNCAVERLSASLQSCEPFGLTDIDSSKRLAAPDSTGTSVRVSDFNSINVDESPEQGTSDGGDDVRLDDSSPDIECSSPWSSHMTKVRRKTEKGKGVINCSKTGKKKKPLLDLVFLKVARRRRSCLQGRSCLQRQTRSSIWGSLGNIGEILKQNAGLDVNKIRHKDSLRTSSGQGGQSSQCNGVENRVSTGRIRLRVKLGKDVVQSCLMDAAPVIDNNLGKHWGVMTELPKITKDIESNLYGAAMSSEGMRGKLAADSGDNRNGFPSPEEVEAPAGNSCMDPGTSPDSEVINVISDTQISGKTVEDLHDALTSSQDCVASRDLTSLPQTSSENGKECNKPQQASSENNGHQGKLRDCFCMSEDSAIGNASGTTSGSDGVSMDFQPKSRVNDFGVSIDTSKVESFVEGNQCSSLGVGLESPESQTSEPLRYCNVPKGRKVSKISRSKGMSRSGNACRPDEKQANSVDKHKVNEKDDGSLVVCNVESDPVADIPSLDGCDKTKSRGICSSGNVSKLEMVPNGVGNQYVPPRNAWVCCDDCCKWRRIAAELADSIAETNSRWICKDNMDKVFADCSIPQEKSNADINAELEISDASGEEDARDAHRLNFNSVGQKQSTVPQKSSWKLIRTNLFLHRNRKNQAIDENAVMDGNLLTSSCFYLSDIKGGCRFAGVTWLRWHRKAVEVGEGGSAGSTIVVGSSGDRRRKNKEQSWWKGWWIMVCQCKAPRDGRMGCGEGCLNRMLNIECVKGTCPCGELCSNQQFQKRKYAKLKCFKCGKKGYGLQLQEDLPKGQFLIEYVGEVLDMHAYEARQKEYALNGHKHFYFMTLNGSEVIDACAKGNLGRFINHSCEPNCRTEKWMVNGEVCIGLFAMRDIKKVDSLRTSRSGYFVEKVVLCLSAQSELMVLYLCLGRNCILLPIDMDSGEELTFDYNYVRVFGAAAKKCVCGSSQCRGYIGGDPLNAEVIIQDDSDEEFLEPDMVFEDGDKNLHSIISATISSTGTERQGEENLLNMEEMEKNRRPAGHLKITKEMQASETFLDLKDGIRKSTKKNKPSKKLDASSKVEGLVPCSVQPSETLVQLDDVKSDITSAAQESLNGPLCAVQTRESSSLTTVVSKLPPDTSDVKRKSKYYIVDKHAVAESVPLIKSSLSLPSVKKGKLKNNTVNANKHREVDNKSPAVPYIAKKLVESSNDRFEAVQEKLNELLDAAGGISKRKDASRGYLKLLFLTAASGDNGNGEAIQSNRDLSMILDALLKTKSRTVLVDILNKNGLQMLHNIMKRYRREYKKIPILRKLLKILEYLATREILTLEHIASGPPYPGVER</sequence>
<keyword evidence="6" id="KW-0949">S-adenosyl-L-methionine</keyword>
<dbReference type="Gene3D" id="2.170.270.10">
    <property type="entry name" value="SET domain"/>
    <property type="match status" value="1"/>
</dbReference>